<keyword evidence="3" id="KW-1185">Reference proteome</keyword>
<dbReference type="EMBL" id="CAUOFW020010135">
    <property type="protein sequence ID" value="CAK9187785.1"/>
    <property type="molecule type" value="Genomic_DNA"/>
</dbReference>
<evidence type="ECO:0000313" key="3">
    <source>
        <dbReference type="Proteomes" id="UP001642360"/>
    </source>
</evidence>
<organism evidence="2 3">
    <name type="scientific">Ilex paraguariensis</name>
    <name type="common">yerba mate</name>
    <dbReference type="NCBI Taxonomy" id="185542"/>
    <lineage>
        <taxon>Eukaryota</taxon>
        <taxon>Viridiplantae</taxon>
        <taxon>Streptophyta</taxon>
        <taxon>Embryophyta</taxon>
        <taxon>Tracheophyta</taxon>
        <taxon>Spermatophyta</taxon>
        <taxon>Magnoliopsida</taxon>
        <taxon>eudicotyledons</taxon>
        <taxon>Gunneridae</taxon>
        <taxon>Pentapetalae</taxon>
        <taxon>asterids</taxon>
        <taxon>campanulids</taxon>
        <taxon>Aquifoliales</taxon>
        <taxon>Aquifoliaceae</taxon>
        <taxon>Ilex</taxon>
    </lineage>
</organism>
<gene>
    <name evidence="2" type="ORF">ILEXP_LOCUS58372</name>
</gene>
<dbReference type="Proteomes" id="UP001642360">
    <property type="component" value="Unassembled WGS sequence"/>
</dbReference>
<evidence type="ECO:0000256" key="1">
    <source>
        <dbReference type="SAM" id="MobiDB-lite"/>
    </source>
</evidence>
<accession>A0ABC8V354</accession>
<protein>
    <recommendedName>
        <fullName evidence="4">AT hook motif-containing protein</fullName>
    </recommendedName>
</protein>
<reference evidence="2 3" key="1">
    <citation type="submission" date="2024-02" db="EMBL/GenBank/DDBJ databases">
        <authorList>
            <person name="Vignale AGUSTIN F."/>
            <person name="Sosa J E."/>
            <person name="Modenutti C."/>
        </authorList>
    </citation>
    <scope>NUCLEOTIDE SEQUENCE [LARGE SCALE GENOMIC DNA]</scope>
</reference>
<name>A0ABC8V354_9AQUA</name>
<feature type="region of interest" description="Disordered" evidence="1">
    <location>
        <begin position="342"/>
        <end position="369"/>
    </location>
</feature>
<dbReference type="InterPro" id="IPR045881">
    <property type="entry name" value="MNM1-like"/>
</dbReference>
<evidence type="ECO:0000313" key="2">
    <source>
        <dbReference type="EMBL" id="CAK9187785.1"/>
    </source>
</evidence>
<evidence type="ECO:0008006" key="4">
    <source>
        <dbReference type="Google" id="ProtNLM"/>
    </source>
</evidence>
<feature type="region of interest" description="Disordered" evidence="1">
    <location>
        <begin position="459"/>
        <end position="478"/>
    </location>
</feature>
<comment type="caution">
    <text evidence="2">The sequence shown here is derived from an EMBL/GenBank/DDBJ whole genome shotgun (WGS) entry which is preliminary data.</text>
</comment>
<dbReference type="AlphaFoldDB" id="A0ABC8V354"/>
<proteinExistence type="predicted"/>
<dbReference type="PANTHER" id="PTHR34682">
    <property type="entry name" value="AT HOOK MOTIF-CONTAINING PROTEIN"/>
    <property type="match status" value="1"/>
</dbReference>
<sequence>MFTFFMSFNCRYYDEKYKKSNVKVGIYINSCKMSEQNGLANTSTLADLPVKRKRGRPRKDEGLVKQVNPHTNVNQYVEVNPSDGIDDDMVGQVVSGVIEGSFDAGYFLSVKVCTTGTLLRGVVFQPGLFIPVTAANDIAPLSKMYKRREHSIPIFSPQSQGNGVSPHSEQIIKQPTQPRNQVPSTPDRVLLSALQSSAIPLTNMPKNDSSVSLGGHVMPQRNEEFELENQSTPLLENLKMVEQDDVMQVFEVSSSSGPKDNLEAAKDVIFEKAVEDVLPGKVTIDQEPQVHNLAMESGPQPTQLIQNKLQKSTLVLHQTPAVAKPQCMPLAPQSVGHGLEQTELTSNEPESHKSEPHQTQVVPKVKSEPPGPQFAEMKYKPSELVHNELIYSNLEDHQTHAISKLQFMPLELIGKPLDTMMERQISMKNDIEQHIELEPVTKILTKDETSDADDIEVGSRLAPKEDESIPSKPELASEEYVPLGKINHQSSTSSCPMTDKDVFQDTILPAQLHSHPSNLSEIERG</sequence>
<dbReference type="PANTHER" id="PTHR34682:SF3">
    <property type="entry name" value="AT HOOK MOTIF-CONTAINING PROTEIN"/>
    <property type="match status" value="1"/>
</dbReference>